<dbReference type="SUPFAM" id="SSF55874">
    <property type="entry name" value="ATPase domain of HSP90 chaperone/DNA topoisomerase II/histidine kinase"/>
    <property type="match status" value="1"/>
</dbReference>
<evidence type="ECO:0000256" key="5">
    <source>
        <dbReference type="ARBA" id="ARBA00022741"/>
    </source>
</evidence>
<evidence type="ECO:0000256" key="4">
    <source>
        <dbReference type="ARBA" id="ARBA00022679"/>
    </source>
</evidence>
<dbReference type="InterPro" id="IPR005467">
    <property type="entry name" value="His_kinase_dom"/>
</dbReference>
<dbReference type="AlphaFoldDB" id="N1WI61"/>
<keyword evidence="5" id="KW-0547">Nucleotide-binding</keyword>
<dbReference type="GO" id="GO:0004673">
    <property type="term" value="F:protein histidine kinase activity"/>
    <property type="evidence" value="ECO:0007669"/>
    <property type="project" value="UniProtKB-EC"/>
</dbReference>
<feature type="transmembrane region" description="Helical" evidence="8">
    <location>
        <begin position="50"/>
        <end position="70"/>
    </location>
</feature>
<feature type="domain" description="Histidine kinase" evidence="9">
    <location>
        <begin position="188"/>
        <end position="376"/>
    </location>
</feature>
<keyword evidence="11" id="KW-1185">Reference proteome</keyword>
<feature type="transmembrane region" description="Helical" evidence="8">
    <location>
        <begin position="158"/>
        <end position="176"/>
    </location>
</feature>
<proteinExistence type="predicted"/>
<keyword evidence="8" id="KW-0812">Transmembrane</keyword>
<evidence type="ECO:0000256" key="3">
    <source>
        <dbReference type="ARBA" id="ARBA00022553"/>
    </source>
</evidence>
<evidence type="ECO:0000259" key="9">
    <source>
        <dbReference type="PROSITE" id="PS50109"/>
    </source>
</evidence>
<dbReference type="Pfam" id="PF07568">
    <property type="entry name" value="HisKA_2"/>
    <property type="match status" value="1"/>
</dbReference>
<dbReference type="InterPro" id="IPR011495">
    <property type="entry name" value="Sig_transdc_His_kin_sub2_dim/P"/>
</dbReference>
<dbReference type="PROSITE" id="PS50109">
    <property type="entry name" value="HIS_KIN"/>
    <property type="match status" value="1"/>
</dbReference>
<keyword evidence="4" id="KW-0808">Transferase</keyword>
<comment type="catalytic activity">
    <reaction evidence="1">
        <text>ATP + protein L-histidine = ADP + protein N-phospho-L-histidine.</text>
        <dbReference type="EC" id="2.7.13.3"/>
    </reaction>
</comment>
<dbReference type="RefSeq" id="WP_003006691.1">
    <property type="nucleotide sequence ID" value="NZ_AOHC02000041.1"/>
</dbReference>
<dbReference type="Gene3D" id="3.30.450.20">
    <property type="entry name" value="PAS domain"/>
    <property type="match status" value="1"/>
</dbReference>
<keyword evidence="7" id="KW-0067">ATP-binding</keyword>
<evidence type="ECO:0000256" key="1">
    <source>
        <dbReference type="ARBA" id="ARBA00000085"/>
    </source>
</evidence>
<dbReference type="PANTHER" id="PTHR41523:SF8">
    <property type="entry name" value="ETHYLENE RESPONSE SENSOR PROTEIN"/>
    <property type="match status" value="1"/>
</dbReference>
<feature type="transmembrane region" description="Helical" evidence="8">
    <location>
        <begin position="77"/>
        <end position="99"/>
    </location>
</feature>
<keyword evidence="3" id="KW-0597">Phosphoprotein</keyword>
<protein>
    <recommendedName>
        <fullName evidence="2">histidine kinase</fullName>
        <ecNumber evidence="2">2.7.13.3</ecNumber>
    </recommendedName>
</protein>
<evidence type="ECO:0000256" key="6">
    <source>
        <dbReference type="ARBA" id="ARBA00022777"/>
    </source>
</evidence>
<gene>
    <name evidence="10" type="ORF">LEP1GSC060_3154</name>
</gene>
<keyword evidence="6 10" id="KW-0418">Kinase</keyword>
<sequence length="376" mass="43004">MEFFGLIERIYKDRDYLTRKRAAHLFVFDIAAILLGISSAVFLWFTKGEIFRAGFTTMTFAAALSCLLLIRKRFEFALNIILFASILSVSVGWFLGIPNAGGGDVGNKNIVLSIFIMIFLYFTDVKKTIFIMIYGFILIFIDEFYLKKHETIYTADRIGLFFMFTVMLILTVKTLSGSIQEKNELIHEIHHRVRNNLQVISGLVEMHSGSDKASTQIILSDFQNRILAISEVHNYLYKSENYFEIDFAEVMDKIILGLSSKLGNRSVKIENKTESTFLRIENAIPCAMIFNELLSNSLKHAFHSEKGTIQILFRKEGDMYRLQVSDNGSGIKDSKIWLKPKTAGFTLIQILTKQMKGRFQIFSDNGFTTILEFIAI</sequence>
<evidence type="ECO:0000313" key="10">
    <source>
        <dbReference type="EMBL" id="EMY77012.1"/>
    </source>
</evidence>
<evidence type="ECO:0000256" key="8">
    <source>
        <dbReference type="SAM" id="Phobius"/>
    </source>
</evidence>
<dbReference type="PANTHER" id="PTHR41523">
    <property type="entry name" value="TWO-COMPONENT SYSTEM SENSOR PROTEIN"/>
    <property type="match status" value="1"/>
</dbReference>
<dbReference type="Pfam" id="PF02518">
    <property type="entry name" value="HATPase_c"/>
    <property type="match status" value="1"/>
</dbReference>
<organism evidence="10 11">
    <name type="scientific">Leptospira weilii serovar Ranarum str. ICFT</name>
    <dbReference type="NCBI Taxonomy" id="1218598"/>
    <lineage>
        <taxon>Bacteria</taxon>
        <taxon>Pseudomonadati</taxon>
        <taxon>Spirochaetota</taxon>
        <taxon>Spirochaetia</taxon>
        <taxon>Leptospirales</taxon>
        <taxon>Leptospiraceae</taxon>
        <taxon>Leptospira</taxon>
    </lineage>
</organism>
<accession>N1WI61</accession>
<dbReference type="OrthoDB" id="9108362at2"/>
<comment type="caution">
    <text evidence="10">The sequence shown here is derived from an EMBL/GenBank/DDBJ whole genome shotgun (WGS) entry which is preliminary data.</text>
</comment>
<dbReference type="InterPro" id="IPR036890">
    <property type="entry name" value="HATPase_C_sf"/>
</dbReference>
<feature type="transmembrane region" description="Helical" evidence="8">
    <location>
        <begin position="129"/>
        <end position="146"/>
    </location>
</feature>
<reference evidence="10" key="1">
    <citation type="submission" date="2013-03" db="EMBL/GenBank/DDBJ databases">
        <authorList>
            <person name="Harkins D.M."/>
            <person name="Durkin A.S."/>
            <person name="Brinkac L.M."/>
            <person name="Haft D.H."/>
            <person name="Selengut J.D."/>
            <person name="Sanka R."/>
            <person name="DePew J."/>
            <person name="Purushe J."/>
            <person name="Hartskeerl R.A."/>
            <person name="Ahmed A."/>
            <person name="van der Linden H."/>
            <person name="Goris M.G.A."/>
            <person name="Vinetz J.M."/>
            <person name="Sutton G.G."/>
            <person name="Nierman W.C."/>
            <person name="Fouts D.E."/>
        </authorList>
    </citation>
    <scope>NUCLEOTIDE SEQUENCE [LARGE SCALE GENOMIC DNA]</scope>
    <source>
        <strain evidence="10">ICFT</strain>
    </source>
</reference>
<name>N1WI61_9LEPT</name>
<dbReference type="STRING" id="1218598.LEP1GSC060_3154"/>
<dbReference type="Gene3D" id="3.30.565.10">
    <property type="entry name" value="Histidine kinase-like ATPase, C-terminal domain"/>
    <property type="match status" value="1"/>
</dbReference>
<evidence type="ECO:0000256" key="2">
    <source>
        <dbReference type="ARBA" id="ARBA00012438"/>
    </source>
</evidence>
<dbReference type="EC" id="2.7.13.3" evidence="2"/>
<dbReference type="InterPro" id="IPR003594">
    <property type="entry name" value="HATPase_dom"/>
</dbReference>
<dbReference type="GO" id="GO:0005524">
    <property type="term" value="F:ATP binding"/>
    <property type="evidence" value="ECO:0007669"/>
    <property type="project" value="UniProtKB-KW"/>
</dbReference>
<evidence type="ECO:0000256" key="7">
    <source>
        <dbReference type="ARBA" id="ARBA00022840"/>
    </source>
</evidence>
<keyword evidence="8" id="KW-0472">Membrane</keyword>
<keyword evidence="8" id="KW-1133">Transmembrane helix</keyword>
<evidence type="ECO:0000313" key="11">
    <source>
        <dbReference type="Proteomes" id="UP000012313"/>
    </source>
</evidence>
<dbReference type="EMBL" id="AOHC02000041">
    <property type="protein sequence ID" value="EMY77012.1"/>
    <property type="molecule type" value="Genomic_DNA"/>
</dbReference>
<feature type="transmembrane region" description="Helical" evidence="8">
    <location>
        <begin position="21"/>
        <end position="44"/>
    </location>
</feature>
<dbReference type="Proteomes" id="UP000012313">
    <property type="component" value="Unassembled WGS sequence"/>
</dbReference>